<evidence type="ECO:0000256" key="2">
    <source>
        <dbReference type="SAM" id="Phobius"/>
    </source>
</evidence>
<name>A0A285MT41_9FLAO</name>
<feature type="compositionally biased region" description="Polar residues" evidence="1">
    <location>
        <begin position="1"/>
        <end position="11"/>
    </location>
</feature>
<evidence type="ECO:0000256" key="1">
    <source>
        <dbReference type="SAM" id="MobiDB-lite"/>
    </source>
</evidence>
<dbReference type="EMBL" id="OBEH01000003">
    <property type="protein sequence ID" value="SNZ00360.1"/>
    <property type="molecule type" value="Genomic_DNA"/>
</dbReference>
<evidence type="ECO:0000313" key="3">
    <source>
        <dbReference type="EMBL" id="SNZ00360.1"/>
    </source>
</evidence>
<protein>
    <submittedName>
        <fullName evidence="3">Uncharacterized protein</fullName>
    </submittedName>
</protein>
<keyword evidence="4" id="KW-1185">Reference proteome</keyword>
<dbReference type="Proteomes" id="UP000219048">
    <property type="component" value="Unassembled WGS sequence"/>
</dbReference>
<gene>
    <name evidence="3" type="ORF">SAMN06265377_2182</name>
</gene>
<feature type="compositionally biased region" description="Basic and acidic residues" evidence="1">
    <location>
        <begin position="29"/>
        <end position="40"/>
    </location>
</feature>
<proteinExistence type="predicted"/>
<evidence type="ECO:0000313" key="4">
    <source>
        <dbReference type="Proteomes" id="UP000219048"/>
    </source>
</evidence>
<dbReference type="AlphaFoldDB" id="A0A285MT41"/>
<organism evidence="3 4">
    <name type="scientific">Flagellimonas pacifica</name>
    <dbReference type="NCBI Taxonomy" id="1247520"/>
    <lineage>
        <taxon>Bacteria</taxon>
        <taxon>Pseudomonadati</taxon>
        <taxon>Bacteroidota</taxon>
        <taxon>Flavobacteriia</taxon>
        <taxon>Flavobacteriales</taxon>
        <taxon>Flavobacteriaceae</taxon>
        <taxon>Flagellimonas</taxon>
    </lineage>
</organism>
<sequence>MTHIQDMNNRIRQNREQRPSNRVKFKENREAIHTKADGKKTQTSFKTANEQELESIKNSIREKAKIENRRTKILYFLLVAFAVVAAIAFIVLMN</sequence>
<keyword evidence="2" id="KW-1133">Transmembrane helix</keyword>
<accession>A0A285MT41</accession>
<feature type="region of interest" description="Disordered" evidence="1">
    <location>
        <begin position="1"/>
        <end position="22"/>
    </location>
</feature>
<keyword evidence="2" id="KW-0472">Membrane</keyword>
<feature type="transmembrane region" description="Helical" evidence="2">
    <location>
        <begin position="73"/>
        <end position="93"/>
    </location>
</feature>
<dbReference type="RefSeq" id="WP_097045832.1">
    <property type="nucleotide sequence ID" value="NZ_OBEH01000003.1"/>
</dbReference>
<keyword evidence="2" id="KW-0812">Transmembrane</keyword>
<reference evidence="4" key="1">
    <citation type="submission" date="2017-09" db="EMBL/GenBank/DDBJ databases">
        <authorList>
            <person name="Varghese N."/>
            <person name="Submissions S."/>
        </authorList>
    </citation>
    <scope>NUCLEOTIDE SEQUENCE [LARGE SCALE GENOMIC DNA]</scope>
    <source>
        <strain evidence="4">DSM 25885</strain>
    </source>
</reference>
<feature type="compositionally biased region" description="Basic and acidic residues" evidence="1">
    <location>
        <begin position="13"/>
        <end position="22"/>
    </location>
</feature>
<dbReference type="OrthoDB" id="1452733at2"/>
<feature type="region of interest" description="Disordered" evidence="1">
    <location>
        <begin position="29"/>
        <end position="48"/>
    </location>
</feature>